<dbReference type="EMBL" id="JAKROA010000004">
    <property type="protein sequence ID" value="KAL5107357.1"/>
    <property type="molecule type" value="Genomic_DNA"/>
</dbReference>
<dbReference type="EMBL" id="JAKROA010000004">
    <property type="protein sequence ID" value="KAL5107375.1"/>
    <property type="molecule type" value="Genomic_DNA"/>
</dbReference>
<proteinExistence type="predicted"/>
<reference evidence="1 3" key="1">
    <citation type="journal article" date="2022" name="Front. Cell. Infect. Microbiol.">
        <title>The Genomes of Two Strains of Taenia crassiceps the Animal Model for the Study of Human Cysticercosis.</title>
        <authorList>
            <person name="Bobes R.J."/>
            <person name="Estrada K."/>
            <person name="Rios-Valencia D.G."/>
            <person name="Calderon-Gallegos A."/>
            <person name="de la Torre P."/>
            <person name="Carrero J.C."/>
            <person name="Sanchez-Flores A."/>
            <person name="Laclette J.P."/>
        </authorList>
    </citation>
    <scope>NUCLEOTIDE SEQUENCE [LARGE SCALE GENOMIC DNA]</scope>
    <source>
        <strain evidence="1">WFUcys</strain>
    </source>
</reference>
<dbReference type="Proteomes" id="UP001651158">
    <property type="component" value="Unassembled WGS sequence"/>
</dbReference>
<gene>
    <name evidence="1" type="ORF">TcWFU_001519</name>
    <name evidence="2" type="ORF">TcWFU_001636</name>
</gene>
<evidence type="ECO:0000313" key="2">
    <source>
        <dbReference type="EMBL" id="KAL5107375.1"/>
    </source>
</evidence>
<organism evidence="1 3">
    <name type="scientific">Taenia crassiceps</name>
    <dbReference type="NCBI Taxonomy" id="6207"/>
    <lineage>
        <taxon>Eukaryota</taxon>
        <taxon>Metazoa</taxon>
        <taxon>Spiralia</taxon>
        <taxon>Lophotrochozoa</taxon>
        <taxon>Platyhelminthes</taxon>
        <taxon>Cestoda</taxon>
        <taxon>Eucestoda</taxon>
        <taxon>Cyclophyllidea</taxon>
        <taxon>Taeniidae</taxon>
        <taxon>Taenia</taxon>
    </lineage>
</organism>
<accession>A0ABR4QCR6</accession>
<evidence type="ECO:0000313" key="1">
    <source>
        <dbReference type="EMBL" id="KAL5107357.1"/>
    </source>
</evidence>
<sequence length="185" mass="20176">MLRQNDDRDKMEGCILLIPFLFSSSPPPLFSSSPHVFCHLCYAKDACIVTSLSGEPKRKYDQNMAQRVAVTTPEMPDDVKHRRLVQFLLGRTATPPSPPPTSAAADAAAGADAALLLQRPRRWSRWAVCFALPHSLPTVSGNGRPMATAAMWVGVLSPEWSACTASRRLVPVDCTEVCRGCAKRA</sequence>
<comment type="caution">
    <text evidence="1">The sequence shown here is derived from an EMBL/GenBank/DDBJ whole genome shotgun (WGS) entry which is preliminary data.</text>
</comment>
<name>A0ABR4QCR6_9CEST</name>
<evidence type="ECO:0000313" key="3">
    <source>
        <dbReference type="Proteomes" id="UP001651158"/>
    </source>
</evidence>
<protein>
    <submittedName>
        <fullName evidence="1">Uncharacterized protein</fullName>
    </submittedName>
</protein>
<keyword evidence="3" id="KW-1185">Reference proteome</keyword>
<reference evidence="1" key="2">
    <citation type="submission" date="2024-12" db="EMBL/GenBank/DDBJ databases">
        <authorList>
            <person name="Estrada K."/>
            <person name="Bobes R.J."/>
            <person name="Sanchez-Flores A."/>
            <person name="Laclette J.P."/>
        </authorList>
    </citation>
    <scope>NUCLEOTIDE SEQUENCE</scope>
    <source>
        <strain evidence="1">WFUcys</strain>
        <tissue evidence="1">Peritoneal cavity of infected mice</tissue>
    </source>
</reference>